<dbReference type="Pfam" id="PF03129">
    <property type="entry name" value="HGTP_anticodon"/>
    <property type="match status" value="1"/>
</dbReference>
<dbReference type="GO" id="GO:0004821">
    <property type="term" value="F:histidine-tRNA ligase activity"/>
    <property type="evidence" value="ECO:0007669"/>
    <property type="project" value="UniProtKB-EC"/>
</dbReference>
<dbReference type="PANTHER" id="PTHR11476">
    <property type="entry name" value="HISTIDYL-TRNA SYNTHETASE"/>
    <property type="match status" value="1"/>
</dbReference>
<dbReference type="SUPFAM" id="SSF52954">
    <property type="entry name" value="Class II aaRS ABD-related"/>
    <property type="match status" value="1"/>
</dbReference>
<dbReference type="CDD" id="cd00773">
    <property type="entry name" value="HisRS-like_core"/>
    <property type="match status" value="1"/>
</dbReference>
<dbReference type="InterPro" id="IPR000254">
    <property type="entry name" value="CBD"/>
</dbReference>
<keyword evidence="4" id="KW-0547">Nucleotide-binding</keyword>
<dbReference type="GO" id="GO:0006427">
    <property type="term" value="P:histidyl-tRNA aminoacylation"/>
    <property type="evidence" value="ECO:0007669"/>
    <property type="project" value="TreeGrafter"/>
</dbReference>
<dbReference type="GO" id="GO:0005975">
    <property type="term" value="P:carbohydrate metabolic process"/>
    <property type="evidence" value="ECO:0007669"/>
    <property type="project" value="InterPro"/>
</dbReference>
<keyword evidence="6" id="KW-0175">Coiled coil</keyword>
<dbReference type="PROSITE" id="PS50862">
    <property type="entry name" value="AA_TRNA_LIGASE_II"/>
    <property type="match status" value="1"/>
</dbReference>
<accession>A0A9Q5N853</accession>
<feature type="domain" description="Aminoacyl-transfer RNA synthetases class-II family profile" evidence="8">
    <location>
        <begin position="810"/>
        <end position="1172"/>
    </location>
</feature>
<dbReference type="Pfam" id="PF13393">
    <property type="entry name" value="tRNA-synt_His"/>
    <property type="match status" value="1"/>
</dbReference>
<name>A0A9Q5N853_SANBA</name>
<dbReference type="Gene3D" id="2.130.10.10">
    <property type="entry name" value="YVTN repeat-like/Quinoprotein amine dehydrogenase"/>
    <property type="match status" value="4"/>
</dbReference>
<keyword evidence="3" id="KW-0732">Signal</keyword>
<proteinExistence type="inferred from homology"/>
<comment type="catalytic activity">
    <reaction evidence="5">
        <text>tRNA(His) + L-histidine + ATP = L-histidyl-tRNA(His) + AMP + diphosphate + H(+)</text>
        <dbReference type="Rhea" id="RHEA:17313"/>
        <dbReference type="Rhea" id="RHEA-COMP:9665"/>
        <dbReference type="Rhea" id="RHEA-COMP:9689"/>
        <dbReference type="ChEBI" id="CHEBI:15378"/>
        <dbReference type="ChEBI" id="CHEBI:30616"/>
        <dbReference type="ChEBI" id="CHEBI:33019"/>
        <dbReference type="ChEBI" id="CHEBI:57595"/>
        <dbReference type="ChEBI" id="CHEBI:78442"/>
        <dbReference type="ChEBI" id="CHEBI:78527"/>
        <dbReference type="ChEBI" id="CHEBI:456215"/>
        <dbReference type="EC" id="6.1.1.21"/>
    </reaction>
</comment>
<reference evidence="9" key="1">
    <citation type="submission" date="2016-06" db="EMBL/GenBank/DDBJ databases">
        <title>Draft Genome sequence of the fungus Inonotus baumii.</title>
        <authorList>
            <person name="Zhu H."/>
            <person name="Lin W."/>
        </authorList>
    </citation>
    <scope>NUCLEOTIDE SEQUENCE</scope>
    <source>
        <strain evidence="9">821</strain>
    </source>
</reference>
<organism evidence="9 10">
    <name type="scientific">Sanghuangporus baumii</name>
    <name type="common">Phellinus baumii</name>
    <dbReference type="NCBI Taxonomy" id="108892"/>
    <lineage>
        <taxon>Eukaryota</taxon>
        <taxon>Fungi</taxon>
        <taxon>Dikarya</taxon>
        <taxon>Basidiomycota</taxon>
        <taxon>Agaricomycotina</taxon>
        <taxon>Agaricomycetes</taxon>
        <taxon>Hymenochaetales</taxon>
        <taxon>Hymenochaetaceae</taxon>
        <taxon>Sanghuangporus</taxon>
    </lineage>
</organism>
<feature type="coiled-coil region" evidence="6">
    <location>
        <begin position="750"/>
        <end position="777"/>
    </location>
</feature>
<evidence type="ECO:0000256" key="7">
    <source>
        <dbReference type="SAM" id="MobiDB-lite"/>
    </source>
</evidence>
<dbReference type="PANTHER" id="PTHR11476:SF7">
    <property type="entry name" value="HISTIDINE--TRNA LIGASE"/>
    <property type="match status" value="1"/>
</dbReference>
<evidence type="ECO:0000256" key="3">
    <source>
        <dbReference type="ARBA" id="ARBA00022729"/>
    </source>
</evidence>
<dbReference type="EC" id="6.1.1.21" evidence="2"/>
<dbReference type="GO" id="GO:0032543">
    <property type="term" value="P:mitochondrial translation"/>
    <property type="evidence" value="ECO:0007669"/>
    <property type="project" value="TreeGrafter"/>
</dbReference>
<dbReference type="CDD" id="cd15482">
    <property type="entry name" value="Sialidase_non-viral"/>
    <property type="match status" value="1"/>
</dbReference>
<evidence type="ECO:0000256" key="2">
    <source>
        <dbReference type="ARBA" id="ARBA00012815"/>
    </source>
</evidence>
<dbReference type="GO" id="GO:0005739">
    <property type="term" value="C:mitochondrion"/>
    <property type="evidence" value="ECO:0007669"/>
    <property type="project" value="TreeGrafter"/>
</dbReference>
<dbReference type="InterPro" id="IPR015943">
    <property type="entry name" value="WD40/YVTN_repeat-like_dom_sf"/>
</dbReference>
<protein>
    <recommendedName>
        <fullName evidence="2">histidine--tRNA ligase</fullName>
        <ecNumber evidence="2">6.1.1.21</ecNumber>
    </recommendedName>
</protein>
<dbReference type="InterPro" id="IPR035971">
    <property type="entry name" value="CBD_sf"/>
</dbReference>
<dbReference type="Proteomes" id="UP000757232">
    <property type="component" value="Unassembled WGS sequence"/>
</dbReference>
<dbReference type="InterPro" id="IPR041715">
    <property type="entry name" value="HisRS-like_core"/>
</dbReference>
<evidence type="ECO:0000259" key="8">
    <source>
        <dbReference type="PROSITE" id="PS50862"/>
    </source>
</evidence>
<evidence type="ECO:0000256" key="1">
    <source>
        <dbReference type="ARBA" id="ARBA00008226"/>
    </source>
</evidence>
<dbReference type="InterPro" id="IPR006195">
    <property type="entry name" value="aa-tRNA-synth_II"/>
</dbReference>
<keyword evidence="10" id="KW-1185">Reference proteome</keyword>
<dbReference type="Pfam" id="PF00734">
    <property type="entry name" value="CBM_1"/>
    <property type="match status" value="1"/>
</dbReference>
<dbReference type="InterPro" id="IPR045864">
    <property type="entry name" value="aa-tRNA-synth_II/BPL/LPL"/>
</dbReference>
<gene>
    <name evidence="9" type="ORF">A7U60_g2385</name>
</gene>
<dbReference type="SUPFAM" id="SSF110296">
    <property type="entry name" value="Oligoxyloglucan reducing end-specific cellobiohydrolase"/>
    <property type="match status" value="2"/>
</dbReference>
<dbReference type="GO" id="GO:0005829">
    <property type="term" value="C:cytosol"/>
    <property type="evidence" value="ECO:0007669"/>
    <property type="project" value="TreeGrafter"/>
</dbReference>
<dbReference type="SUPFAM" id="SSF55681">
    <property type="entry name" value="Class II aaRS and biotin synthetases"/>
    <property type="match status" value="1"/>
</dbReference>
<dbReference type="InterPro" id="IPR036621">
    <property type="entry name" value="Anticodon-bd_dom_sf"/>
</dbReference>
<evidence type="ECO:0000256" key="5">
    <source>
        <dbReference type="ARBA" id="ARBA00047639"/>
    </source>
</evidence>
<feature type="compositionally biased region" description="Polar residues" evidence="7">
    <location>
        <begin position="626"/>
        <end position="644"/>
    </location>
</feature>
<comment type="caution">
    <text evidence="9">The sequence shown here is derived from an EMBL/GenBank/DDBJ whole genome shotgun (WGS) entry which is preliminary data.</text>
</comment>
<evidence type="ECO:0000313" key="10">
    <source>
        <dbReference type="Proteomes" id="UP000757232"/>
    </source>
</evidence>
<dbReference type="GO" id="GO:0000166">
    <property type="term" value="F:nucleotide binding"/>
    <property type="evidence" value="ECO:0007669"/>
    <property type="project" value="UniProtKB-KW"/>
</dbReference>
<dbReference type="GO" id="GO:0030248">
    <property type="term" value="F:cellulose binding"/>
    <property type="evidence" value="ECO:0007669"/>
    <property type="project" value="InterPro"/>
</dbReference>
<dbReference type="Gene3D" id="3.40.50.800">
    <property type="entry name" value="Anticodon-binding domain"/>
    <property type="match status" value="1"/>
</dbReference>
<evidence type="ECO:0000256" key="4">
    <source>
        <dbReference type="ARBA" id="ARBA00022741"/>
    </source>
</evidence>
<evidence type="ECO:0000256" key="6">
    <source>
        <dbReference type="SAM" id="Coils"/>
    </source>
</evidence>
<dbReference type="InterPro" id="IPR002860">
    <property type="entry name" value="BNR_rpt"/>
</dbReference>
<feature type="region of interest" description="Disordered" evidence="7">
    <location>
        <begin position="1090"/>
        <end position="1122"/>
    </location>
</feature>
<dbReference type="SUPFAM" id="SSF57180">
    <property type="entry name" value="Cellulose-binding domain"/>
    <property type="match status" value="1"/>
</dbReference>
<dbReference type="InterPro" id="IPR004154">
    <property type="entry name" value="Anticodon-bd"/>
</dbReference>
<dbReference type="EMBL" id="LNZH02000134">
    <property type="protein sequence ID" value="OCB90375.1"/>
    <property type="molecule type" value="Genomic_DNA"/>
</dbReference>
<dbReference type="Gene3D" id="3.30.930.10">
    <property type="entry name" value="Bira Bifunctional Protein, Domain 2"/>
    <property type="match status" value="1"/>
</dbReference>
<evidence type="ECO:0000313" key="9">
    <source>
        <dbReference type="EMBL" id="OCB90375.1"/>
    </source>
</evidence>
<comment type="similarity">
    <text evidence="1">Belongs to the class-II aminoacyl-tRNA synthetase family.</text>
</comment>
<dbReference type="GO" id="GO:0003723">
    <property type="term" value="F:RNA binding"/>
    <property type="evidence" value="ECO:0007669"/>
    <property type="project" value="TreeGrafter"/>
</dbReference>
<feature type="region of interest" description="Disordered" evidence="7">
    <location>
        <begin position="623"/>
        <end position="644"/>
    </location>
</feature>
<dbReference type="OrthoDB" id="1906957at2759"/>
<dbReference type="GO" id="GO:0005576">
    <property type="term" value="C:extracellular region"/>
    <property type="evidence" value="ECO:0007669"/>
    <property type="project" value="InterPro"/>
</dbReference>
<dbReference type="Pfam" id="PF15899">
    <property type="entry name" value="BNR_6"/>
    <property type="match status" value="1"/>
</dbReference>
<sequence>MRWDKDNINPTICDFTIVQGSALQRRLLFQGSKSGLKMIRLTLALAISLATSPFLSSAAIVQQSYKWVNVKIGSGSDFIPGKIFNPSEKGLVYARTDIGGAYRKNADDSWTPLLDFVDDARWAMWGADALATDPVDPDRLYLRLAVDPHDNSILYFGARSGNGLWKSTDFGKTWAEVQSFTDGGSYVPDPSAASDTSGLNNDKIGISFVTFDLNSGPSGSATPRIFVGVANLGSTNIYVTEDAGETWNGIAGQNTTFIPHKGVLSPPENSHVSYSNGAGPYDGTDGSVYKYNITSKVWTDITPVSGSSLFSFSYLVGFEDDLAGGDLYFGFDGIEETAIQALLSPPVGPNLLSAMYDLEGFVHTDLTKPPAAAYSNPTWSGAVDLDYAGNQPSHIVRIGNDDSSSGKQVAISTDSGATWSQDYGAADGVNGGKVAFSADGDTVLRRTSANGVQVSQYTNPFTSVPTLPNDAQIASDKKNNSVFYGASVTPNPNVSGDVWVSTDKGLFHSLDFGATWTQLPDITQAWSISLGAPAETGGYPALFAIASFGSQAGYFRSDDQGVNWVQINDASLGFGAYSANVISGDPRVYGRVYIGTNGRGIFYGDASGMTPAPTATAMSAQTSAPITSLPTSTQTANRQASTSTVMSTPVTIMSNAPSSTAIANVYGQCGGTGWTGPTVCASGLRAHTVMLPSMEIDLSSSHQKSPNLYAASRPSEALLSSITTISAEESLAQEISEQSRLVAKLKSDSSAQAVAALEEAKRKLAELKKKENITRNAANGGKDAGKRKERLLLKTAKGTRDYGPSEMFCREHVERIVKDVFTAYGGSQLDTPIFERKDILTDKYGEDSKLIFDLMDQGGEQLSLRYDHTVPLARYLAMTLANNPQSKIWQVGKVYRRDNPVMSKGRMREFSQADFDISGIWDSMIPDAEILSVLCTILTRLDVGEFTIKLNNRKILDGVFEVCGVPPEKIRSISSAVDKLDKLPWSEVKKEMTEEKGLDPVVADKIGEYVKRKGGEELLGSLLADSTLTANARAKEGLSEMSLLLTLLKSYKVIDKISFDMSLARGLDYYTGIIYEAIVAASAPPGFKADATAEPTEAPKPQKKSAKKTKGQDEEDEIDESTVGVGSIAAGGRYDNLVGSLISAAAGSDKKSAGVPCVGVSIGLDRIFAILYPKWLETGLRQKEVLAFVMAAGDGLLEERIKLVTELREAGIKADFLAKKKPKLPTQFAAGEKDEVPFAIILGDEELKEGLVTVKEQKWEMKDGKKTKIESADKGVKIKRVELIDWLKSSQVYKDWQIGIW</sequence>